<evidence type="ECO:0000313" key="3">
    <source>
        <dbReference type="Proteomes" id="UP001551482"/>
    </source>
</evidence>
<name>A0ABV3D8L9_9ACTN</name>
<dbReference type="EMBL" id="JBEZFP010000002">
    <property type="protein sequence ID" value="MEU8132089.1"/>
    <property type="molecule type" value="Genomic_DNA"/>
</dbReference>
<organism evidence="2 3">
    <name type="scientific">Streptodolium elevatio</name>
    <dbReference type="NCBI Taxonomy" id="3157996"/>
    <lineage>
        <taxon>Bacteria</taxon>
        <taxon>Bacillati</taxon>
        <taxon>Actinomycetota</taxon>
        <taxon>Actinomycetes</taxon>
        <taxon>Kitasatosporales</taxon>
        <taxon>Streptomycetaceae</taxon>
        <taxon>Streptodolium</taxon>
    </lineage>
</organism>
<evidence type="ECO:0008006" key="4">
    <source>
        <dbReference type="Google" id="ProtNLM"/>
    </source>
</evidence>
<evidence type="ECO:0000256" key="1">
    <source>
        <dbReference type="SAM" id="MobiDB-lite"/>
    </source>
</evidence>
<proteinExistence type="predicted"/>
<dbReference type="Proteomes" id="UP001551482">
    <property type="component" value="Unassembled WGS sequence"/>
</dbReference>
<protein>
    <recommendedName>
        <fullName evidence="4">PPM-type phosphatase domain-containing protein</fullName>
    </recommendedName>
</protein>
<gene>
    <name evidence="2" type="ORF">AB0C36_01120</name>
</gene>
<evidence type="ECO:0000313" key="2">
    <source>
        <dbReference type="EMBL" id="MEU8132089.1"/>
    </source>
</evidence>
<dbReference type="RefSeq" id="WP_358347347.1">
    <property type="nucleotide sequence ID" value="NZ_JBEZFP010000002.1"/>
</dbReference>
<reference evidence="2 3" key="1">
    <citation type="submission" date="2024-06" db="EMBL/GenBank/DDBJ databases">
        <title>The Natural Products Discovery Center: Release of the First 8490 Sequenced Strains for Exploring Actinobacteria Biosynthetic Diversity.</title>
        <authorList>
            <person name="Kalkreuter E."/>
            <person name="Kautsar S.A."/>
            <person name="Yang D."/>
            <person name="Bader C.D."/>
            <person name="Teijaro C.N."/>
            <person name="Fluegel L."/>
            <person name="Davis C.M."/>
            <person name="Simpson J.R."/>
            <person name="Lauterbach L."/>
            <person name="Steele A.D."/>
            <person name="Gui C."/>
            <person name="Meng S."/>
            <person name="Li G."/>
            <person name="Viehrig K."/>
            <person name="Ye F."/>
            <person name="Su P."/>
            <person name="Kiefer A.F."/>
            <person name="Nichols A."/>
            <person name="Cepeda A.J."/>
            <person name="Yan W."/>
            <person name="Fan B."/>
            <person name="Jiang Y."/>
            <person name="Adhikari A."/>
            <person name="Zheng C.-J."/>
            <person name="Schuster L."/>
            <person name="Cowan T.M."/>
            <person name="Smanski M.J."/>
            <person name="Chevrette M.G."/>
            <person name="De Carvalho L.P.S."/>
            <person name="Shen B."/>
        </authorList>
    </citation>
    <scope>NUCLEOTIDE SEQUENCE [LARGE SCALE GENOMIC DNA]</scope>
    <source>
        <strain evidence="2 3">NPDC048946</strain>
    </source>
</reference>
<keyword evidence="3" id="KW-1185">Reference proteome</keyword>
<feature type="region of interest" description="Disordered" evidence="1">
    <location>
        <begin position="1"/>
        <end position="41"/>
    </location>
</feature>
<sequence length="253" mass="26231">MHVEVVTDPGSNSSGPGDAGGEGTGVRDPFRDEAAVSPADARSRRRDRVFALATPEAAVVTTTAFVHRTSVEGCGHGTGWYIRRLGAHLLTRLVDRPERPVADCLSDAIAETAALHGGRCDLALHGTPTASVVAVRLTEGRLDHLVLGPGTVLIRRDTTVRAVSDPGGTRHAAGARPSAAAGATWGSSGCRGVHTLVLLNGGAVESLPAALWPDTVRLLEDVGAHGLLAHIRSTELRTAAPHRPVGVVLLRPA</sequence>
<accession>A0ABV3D8L9</accession>
<comment type="caution">
    <text evidence="2">The sequence shown here is derived from an EMBL/GenBank/DDBJ whole genome shotgun (WGS) entry which is preliminary data.</text>
</comment>